<organism evidence="3 4">
    <name type="scientific">Spirosoma sordidisoli</name>
    <dbReference type="NCBI Taxonomy" id="2502893"/>
    <lineage>
        <taxon>Bacteria</taxon>
        <taxon>Pseudomonadati</taxon>
        <taxon>Bacteroidota</taxon>
        <taxon>Cytophagia</taxon>
        <taxon>Cytophagales</taxon>
        <taxon>Cytophagaceae</taxon>
        <taxon>Spirosoma</taxon>
    </lineage>
</organism>
<proteinExistence type="predicted"/>
<evidence type="ECO:0000259" key="2">
    <source>
        <dbReference type="Pfam" id="PF10988"/>
    </source>
</evidence>
<dbReference type="Gene3D" id="2.160.20.120">
    <property type="match status" value="1"/>
</dbReference>
<comment type="caution">
    <text evidence="3">The sequence shown here is derived from an EMBL/GenBank/DDBJ whole genome shotgun (WGS) entry which is preliminary data.</text>
</comment>
<dbReference type="EMBL" id="SBLB01000010">
    <property type="protein sequence ID" value="RYC66947.1"/>
    <property type="molecule type" value="Genomic_DNA"/>
</dbReference>
<dbReference type="Pfam" id="PF10988">
    <property type="entry name" value="DUF2807"/>
    <property type="match status" value="1"/>
</dbReference>
<evidence type="ECO:0000313" key="4">
    <source>
        <dbReference type="Proteomes" id="UP000290407"/>
    </source>
</evidence>
<keyword evidence="4" id="KW-1185">Reference proteome</keyword>
<dbReference type="InterPro" id="IPR021255">
    <property type="entry name" value="DUF2807"/>
</dbReference>
<reference evidence="3 4" key="1">
    <citation type="submission" date="2019-01" db="EMBL/GenBank/DDBJ databases">
        <title>Spirosoma flava sp. nov., a propanil-degrading bacterium isolated from herbicide-contaminated soil.</title>
        <authorList>
            <person name="Zhang L."/>
            <person name="Jiang J.-D."/>
        </authorList>
    </citation>
    <scope>NUCLEOTIDE SEQUENCE [LARGE SCALE GENOMIC DNA]</scope>
    <source>
        <strain evidence="3 4">TY50</strain>
    </source>
</reference>
<feature type="signal peptide" evidence="1">
    <location>
        <begin position="1"/>
        <end position="20"/>
    </location>
</feature>
<feature type="chain" id="PRO_5020968933" description="Putative auto-transporter adhesin head GIN domain-containing protein" evidence="1">
    <location>
        <begin position="21"/>
        <end position="229"/>
    </location>
</feature>
<dbReference type="Proteomes" id="UP000290407">
    <property type="component" value="Unassembled WGS sequence"/>
</dbReference>
<evidence type="ECO:0000256" key="1">
    <source>
        <dbReference type="SAM" id="SignalP"/>
    </source>
</evidence>
<dbReference type="AlphaFoldDB" id="A0A4Q2UD04"/>
<protein>
    <recommendedName>
        <fullName evidence="2">Putative auto-transporter adhesin head GIN domain-containing protein</fullName>
    </recommendedName>
</protein>
<keyword evidence="1" id="KW-0732">Signal</keyword>
<evidence type="ECO:0000313" key="3">
    <source>
        <dbReference type="EMBL" id="RYC66947.1"/>
    </source>
</evidence>
<name>A0A4Q2UD04_9BACT</name>
<sequence length="229" mass="25112">MKRVLLMSLLIGSMVNLAIAQKDSSRVFLADQIDKLVFLGSFEIKISPGETFKVEAVGQQADIQQLAFQLRRAEKTLAISCVSGNSCNVIKLYVTMPELVYIDMHGSSNCKIDKFSTLKTMSMDIHGAAKLEMKMSGPKLKVNSFGSSQVILSGEVKDVDLHSSDVSQVHAYELKSMNARVLASTGANVNLYVENNLNIESYGNSIIRYKGLPVVNHTSTGRAILQHIN</sequence>
<accession>A0A4Q2UD04</accession>
<feature type="domain" description="Putative auto-transporter adhesin head GIN" evidence="2">
    <location>
        <begin position="34"/>
        <end position="213"/>
    </location>
</feature>
<gene>
    <name evidence="3" type="ORF">EQG79_26580</name>
</gene>